<accession>A0A7M7IU47</accession>
<proteinExistence type="predicted"/>
<feature type="chain" id="PRO_5029486151" evidence="1">
    <location>
        <begin position="23"/>
        <end position="660"/>
    </location>
</feature>
<dbReference type="Pfam" id="PF16061">
    <property type="entry name" value="DUF4803"/>
    <property type="match status" value="1"/>
</dbReference>
<evidence type="ECO:0000313" key="2">
    <source>
        <dbReference type="EnsemblMetazoa" id="XP_016843826"/>
    </source>
</evidence>
<dbReference type="EnsemblMetazoa" id="XM_016988337">
    <property type="protein sequence ID" value="XP_016843826"/>
    <property type="gene ID" value="LOC100122910"/>
</dbReference>
<dbReference type="InParanoid" id="A0A7M7IU47"/>
<dbReference type="PANTHER" id="PTHR47890:SF1">
    <property type="entry name" value="LD24308P"/>
    <property type="match status" value="1"/>
</dbReference>
<evidence type="ECO:0000313" key="3">
    <source>
        <dbReference type="Proteomes" id="UP000002358"/>
    </source>
</evidence>
<name>A0A7M7IU47_NASVI</name>
<dbReference type="AlphaFoldDB" id="A0A7M7IU47"/>
<protein>
    <submittedName>
        <fullName evidence="2">Uncharacterized protein</fullName>
    </submittedName>
</protein>
<dbReference type="GeneID" id="100122910"/>
<sequence>MVRHIRCSAVLLLVVATQFCLAKEPGTFDKLKSNGGLGKKVYKLASQIWEGINYVIDKTSDVPESDGPAYRPPGNSIERDVTDSLRYLSTRTDDFKIDVLNMQNGIIDKVLEQVPAIIQLNQRFSKIFVNTVHVNEKYEKFLNYYRRPGKYDESIIRAFANTVLNGNNGVKSLIERTHSLLLLGDISSFSTVQLLSDNMELFLQYAKVARTPQQFLYDIFQSTLFNEVKGYLVMRYSYKMLRTAEDWDYDDKIEVMEREFGQRINRTLDTFSAAMSGASRELMRFNPSEHKEDVTYTELKRVFQEFIVNEYDVKPSDGCKKTCSNYRIPDGKALNGCFYADEVCSVKTCDGYLYDCRKKVDTTMNVCISPMFSDRNYEFVDFANGAGHYGHATGKCWADTIKTAASHVSIPWSCDSCMCVCADTSSQSQRFFNLNPSMATIAENYVVTGARFVKKNRVVHIQIQEGQLLPNGMINSSTTRWAPINENPTNYHTLAWENGREVNLDDLHAPKKSVLTGLAFSTESTSNFQRRLHLKIFSAPVSYETGRLWINDQKEKVNEPAKDEITLKDVDIPTRTSVVTADRSKPDSFVKFGPTGLEQDVGQSTIPFIDLQEVSSSPQIPMSGAGIYLKRRSNNGGFLTLKLFSYDHTQHMDSDSEHDN</sequence>
<dbReference type="InterPro" id="IPR032062">
    <property type="entry name" value="DUF4803"/>
</dbReference>
<evidence type="ECO:0000256" key="1">
    <source>
        <dbReference type="SAM" id="SignalP"/>
    </source>
</evidence>
<dbReference type="KEGG" id="nvi:100122910"/>
<dbReference type="Proteomes" id="UP000002358">
    <property type="component" value="Chromosome 4"/>
</dbReference>
<dbReference type="PANTHER" id="PTHR47890">
    <property type="entry name" value="LD24308P"/>
    <property type="match status" value="1"/>
</dbReference>
<feature type="signal peptide" evidence="1">
    <location>
        <begin position="1"/>
        <end position="22"/>
    </location>
</feature>
<organism evidence="2 3">
    <name type="scientific">Nasonia vitripennis</name>
    <name type="common">Parasitic wasp</name>
    <dbReference type="NCBI Taxonomy" id="7425"/>
    <lineage>
        <taxon>Eukaryota</taxon>
        <taxon>Metazoa</taxon>
        <taxon>Ecdysozoa</taxon>
        <taxon>Arthropoda</taxon>
        <taxon>Hexapoda</taxon>
        <taxon>Insecta</taxon>
        <taxon>Pterygota</taxon>
        <taxon>Neoptera</taxon>
        <taxon>Endopterygota</taxon>
        <taxon>Hymenoptera</taxon>
        <taxon>Apocrita</taxon>
        <taxon>Proctotrupomorpha</taxon>
        <taxon>Chalcidoidea</taxon>
        <taxon>Pteromalidae</taxon>
        <taxon>Pteromalinae</taxon>
        <taxon>Nasonia</taxon>
    </lineage>
</organism>
<dbReference type="RefSeq" id="XP_016843826.1">
    <property type="nucleotide sequence ID" value="XM_016988337.2"/>
</dbReference>
<dbReference type="OrthoDB" id="7694303at2759"/>
<keyword evidence="1" id="KW-0732">Signal</keyword>
<reference evidence="2" key="1">
    <citation type="submission" date="2021-01" db="UniProtKB">
        <authorList>
            <consortium name="EnsemblMetazoa"/>
        </authorList>
    </citation>
    <scope>IDENTIFICATION</scope>
</reference>
<keyword evidence="3" id="KW-1185">Reference proteome</keyword>